<organism evidence="1 2">
    <name type="scientific">Glossina palpalis gambiensis</name>
    <dbReference type="NCBI Taxonomy" id="67801"/>
    <lineage>
        <taxon>Eukaryota</taxon>
        <taxon>Metazoa</taxon>
        <taxon>Ecdysozoa</taxon>
        <taxon>Arthropoda</taxon>
        <taxon>Hexapoda</taxon>
        <taxon>Insecta</taxon>
        <taxon>Pterygota</taxon>
        <taxon>Neoptera</taxon>
        <taxon>Endopterygota</taxon>
        <taxon>Diptera</taxon>
        <taxon>Brachycera</taxon>
        <taxon>Muscomorpha</taxon>
        <taxon>Hippoboscoidea</taxon>
        <taxon>Glossinidae</taxon>
        <taxon>Glossina</taxon>
    </lineage>
</organism>
<proteinExistence type="predicted"/>
<accession>A0A1B0C2N2</accession>
<dbReference type="EnsemblMetazoa" id="GPPI047494-RA">
    <property type="protein sequence ID" value="GPPI047494-PA"/>
    <property type="gene ID" value="GPPI047494"/>
</dbReference>
<protein>
    <submittedName>
        <fullName evidence="1">Uncharacterized protein</fullName>
    </submittedName>
</protein>
<keyword evidence="2" id="KW-1185">Reference proteome</keyword>
<dbReference type="Proteomes" id="UP000092460">
    <property type="component" value="Unassembled WGS sequence"/>
</dbReference>
<dbReference type="AlphaFoldDB" id="A0A1B0C2N2"/>
<sequence>MTIAYVLRFPTKNVRNPVGVITDGWTWLLHKPSHLLTITSALQVRCIRPNSSNSSFIKCISDLTVSQFSSPDPGEYRKALILRENKKINQISHISNVRPQAMDTMKEQHWVWDEYVNTQLLQHIIARQ</sequence>
<reference evidence="2" key="1">
    <citation type="submission" date="2015-01" db="EMBL/GenBank/DDBJ databases">
        <authorList>
            <person name="Aksoy S."/>
            <person name="Warren W."/>
            <person name="Wilson R.K."/>
        </authorList>
    </citation>
    <scope>NUCLEOTIDE SEQUENCE [LARGE SCALE GENOMIC DNA]</scope>
    <source>
        <strain evidence="2">IAEA</strain>
    </source>
</reference>
<name>A0A1B0C2N2_9MUSC</name>
<evidence type="ECO:0000313" key="2">
    <source>
        <dbReference type="Proteomes" id="UP000092460"/>
    </source>
</evidence>
<reference evidence="1" key="2">
    <citation type="submission" date="2020-05" db="UniProtKB">
        <authorList>
            <consortium name="EnsemblMetazoa"/>
        </authorList>
    </citation>
    <scope>IDENTIFICATION</scope>
    <source>
        <strain evidence="1">IAEA</strain>
    </source>
</reference>
<dbReference type="VEuPathDB" id="VectorBase:GPPI047494"/>
<dbReference type="EMBL" id="JXJN01024591">
    <property type="status" value="NOT_ANNOTATED_CDS"/>
    <property type="molecule type" value="Genomic_DNA"/>
</dbReference>
<evidence type="ECO:0000313" key="1">
    <source>
        <dbReference type="EnsemblMetazoa" id="GPPI047494-PA"/>
    </source>
</evidence>